<dbReference type="Gene3D" id="3.40.30.10">
    <property type="entry name" value="Glutaredoxin"/>
    <property type="match status" value="1"/>
</dbReference>
<dbReference type="AlphaFoldDB" id="A0A1I2IW98"/>
<proteinExistence type="predicted"/>
<evidence type="ECO:0000256" key="1">
    <source>
        <dbReference type="ARBA" id="ARBA00023284"/>
    </source>
</evidence>
<dbReference type="Pfam" id="PF00578">
    <property type="entry name" value="AhpC-TSA"/>
    <property type="match status" value="1"/>
</dbReference>
<dbReference type="InterPro" id="IPR017937">
    <property type="entry name" value="Thioredoxin_CS"/>
</dbReference>
<accession>A0A1I2IW98</accession>
<reference evidence="3 4" key="1">
    <citation type="submission" date="2016-10" db="EMBL/GenBank/DDBJ databases">
        <authorList>
            <person name="de Groot N.N."/>
        </authorList>
    </citation>
    <scope>NUCLEOTIDE SEQUENCE [LARGE SCALE GENOMIC DNA]</scope>
    <source>
        <strain>GEY</strain>
        <strain evidence="4">DSM 9560</strain>
    </source>
</reference>
<dbReference type="GO" id="GO:0016209">
    <property type="term" value="F:antioxidant activity"/>
    <property type="evidence" value="ECO:0007669"/>
    <property type="project" value="InterPro"/>
</dbReference>
<dbReference type="PROSITE" id="PS51352">
    <property type="entry name" value="THIOREDOXIN_2"/>
    <property type="match status" value="1"/>
</dbReference>
<dbReference type="PROSITE" id="PS00194">
    <property type="entry name" value="THIOREDOXIN_1"/>
    <property type="match status" value="1"/>
</dbReference>
<name>A0A1I2IW98_9BACT</name>
<sequence length="166" mass="19144">MRKYVILCFILSLALGGFYLINKKAEEKAQAKEKIQTMPDFEFLALDSTVFSVADLAGRKTILVYFNSTCEHCQYEASEISKQIDKFSNVNLLFVSEQNLAEIRTFSERYSLDKQENIKFLKAPDNGFYKVFGSNPIPSIFIYNTKKQLVKNYKGETKVELLMMND</sequence>
<dbReference type="RefSeq" id="WP_177217437.1">
    <property type="nucleotide sequence ID" value="NZ_FONY01000038.1"/>
</dbReference>
<keyword evidence="4" id="KW-1185">Reference proteome</keyword>
<dbReference type="EMBL" id="FONY01000038">
    <property type="protein sequence ID" value="SFF46752.1"/>
    <property type="molecule type" value="Genomic_DNA"/>
</dbReference>
<keyword evidence="1" id="KW-0676">Redox-active center</keyword>
<evidence type="ECO:0000313" key="4">
    <source>
        <dbReference type="Proteomes" id="UP000199513"/>
    </source>
</evidence>
<dbReference type="InterPro" id="IPR036249">
    <property type="entry name" value="Thioredoxin-like_sf"/>
</dbReference>
<dbReference type="GO" id="GO:0016491">
    <property type="term" value="F:oxidoreductase activity"/>
    <property type="evidence" value="ECO:0007669"/>
    <property type="project" value="InterPro"/>
</dbReference>
<feature type="domain" description="Thioredoxin" evidence="2">
    <location>
        <begin position="32"/>
        <end position="166"/>
    </location>
</feature>
<dbReference type="STRING" id="1003.SAMN04488541_10387"/>
<dbReference type="InterPro" id="IPR000866">
    <property type="entry name" value="AhpC/TSA"/>
</dbReference>
<evidence type="ECO:0000259" key="2">
    <source>
        <dbReference type="PROSITE" id="PS51352"/>
    </source>
</evidence>
<protein>
    <submittedName>
        <fullName evidence="3">AhpC/TSA family protein</fullName>
    </submittedName>
</protein>
<gene>
    <name evidence="3" type="ORF">SAMN04488541_10387</name>
</gene>
<dbReference type="InterPro" id="IPR013766">
    <property type="entry name" value="Thioredoxin_domain"/>
</dbReference>
<dbReference type="CDD" id="cd02966">
    <property type="entry name" value="TlpA_like_family"/>
    <property type="match status" value="1"/>
</dbReference>
<evidence type="ECO:0000313" key="3">
    <source>
        <dbReference type="EMBL" id="SFF46752.1"/>
    </source>
</evidence>
<organism evidence="3 4">
    <name type="scientific">Thermoflexibacter ruber</name>
    <dbReference type="NCBI Taxonomy" id="1003"/>
    <lineage>
        <taxon>Bacteria</taxon>
        <taxon>Pseudomonadati</taxon>
        <taxon>Bacteroidota</taxon>
        <taxon>Cytophagia</taxon>
        <taxon>Cytophagales</taxon>
        <taxon>Thermoflexibacteraceae</taxon>
        <taxon>Thermoflexibacter</taxon>
    </lineage>
</organism>
<dbReference type="SUPFAM" id="SSF52833">
    <property type="entry name" value="Thioredoxin-like"/>
    <property type="match status" value="1"/>
</dbReference>
<dbReference type="Proteomes" id="UP000199513">
    <property type="component" value="Unassembled WGS sequence"/>
</dbReference>